<dbReference type="Proteomes" id="UP001597476">
    <property type="component" value="Unassembled WGS sequence"/>
</dbReference>
<name>A0ABW5T9B7_9FLAO</name>
<dbReference type="EMBL" id="JBHULY010000007">
    <property type="protein sequence ID" value="MFD2725626.1"/>
    <property type="molecule type" value="Genomic_DNA"/>
</dbReference>
<reference evidence="3" key="1">
    <citation type="journal article" date="2019" name="Int. J. Syst. Evol. Microbiol.">
        <title>The Global Catalogue of Microorganisms (GCM) 10K type strain sequencing project: providing services to taxonomists for standard genome sequencing and annotation.</title>
        <authorList>
            <consortium name="The Broad Institute Genomics Platform"/>
            <consortium name="The Broad Institute Genome Sequencing Center for Infectious Disease"/>
            <person name="Wu L."/>
            <person name="Ma J."/>
        </authorList>
    </citation>
    <scope>NUCLEOTIDE SEQUENCE [LARGE SCALE GENOMIC DNA]</scope>
    <source>
        <strain evidence="3">KCTC 42398</strain>
    </source>
</reference>
<gene>
    <name evidence="2" type="ORF">ACFSR8_05330</name>
</gene>
<evidence type="ECO:0000256" key="1">
    <source>
        <dbReference type="SAM" id="SignalP"/>
    </source>
</evidence>
<feature type="chain" id="PRO_5045890969" evidence="1">
    <location>
        <begin position="18"/>
        <end position="174"/>
    </location>
</feature>
<keyword evidence="1" id="KW-0732">Signal</keyword>
<comment type="caution">
    <text evidence="2">The sequence shown here is derived from an EMBL/GenBank/DDBJ whole genome shotgun (WGS) entry which is preliminary data.</text>
</comment>
<organism evidence="2 3">
    <name type="scientific">Hyunsoonleella rubra</name>
    <dbReference type="NCBI Taxonomy" id="1737062"/>
    <lineage>
        <taxon>Bacteria</taxon>
        <taxon>Pseudomonadati</taxon>
        <taxon>Bacteroidota</taxon>
        <taxon>Flavobacteriia</taxon>
        <taxon>Flavobacteriales</taxon>
        <taxon>Flavobacteriaceae</taxon>
    </lineage>
</organism>
<feature type="signal peptide" evidence="1">
    <location>
        <begin position="1"/>
        <end position="17"/>
    </location>
</feature>
<evidence type="ECO:0000313" key="3">
    <source>
        <dbReference type="Proteomes" id="UP001597476"/>
    </source>
</evidence>
<dbReference type="RefSeq" id="WP_380289799.1">
    <property type="nucleotide sequence ID" value="NZ_JBHULY010000007.1"/>
</dbReference>
<sequence length="174" mass="19386">MKNFTLLILLTGSLSFAQNCKYHINETDDFTNEKILETKGVSITKADLISTGIGTGASVRAKARKVDNTRYLVFRLTSYEMFVINEGGIIMLKSISGEVIKLKFNKTVVSDFSDSGGTTIWTAISSATMDDATFNKLENAEIEKVRWYTDEGYLERDAKKKQFGNIAGILKCIK</sequence>
<protein>
    <submittedName>
        <fullName evidence="2">Uncharacterized protein</fullName>
    </submittedName>
</protein>
<proteinExistence type="predicted"/>
<keyword evidence="3" id="KW-1185">Reference proteome</keyword>
<evidence type="ECO:0000313" key="2">
    <source>
        <dbReference type="EMBL" id="MFD2725626.1"/>
    </source>
</evidence>
<accession>A0ABW5T9B7</accession>